<dbReference type="SMART" id="SM00388">
    <property type="entry name" value="HisKA"/>
    <property type="match status" value="1"/>
</dbReference>
<reference evidence="10" key="1">
    <citation type="submission" date="2021-02" db="EMBL/GenBank/DDBJ databases">
        <authorList>
            <person name="Dougan E. K."/>
            <person name="Rhodes N."/>
            <person name="Thang M."/>
            <person name="Chan C."/>
        </authorList>
    </citation>
    <scope>NUCLEOTIDE SEQUENCE</scope>
</reference>
<dbReference type="InterPro" id="IPR013656">
    <property type="entry name" value="PAS_4"/>
</dbReference>
<feature type="domain" description="PAC" evidence="9">
    <location>
        <begin position="83"/>
        <end position="134"/>
    </location>
</feature>
<dbReference type="EC" id="2.7.13.3" evidence="2"/>
<dbReference type="PROSITE" id="PS50113">
    <property type="entry name" value="PAC"/>
    <property type="match status" value="1"/>
</dbReference>
<sequence>MLLSFDTHGLKRLLDSISAPIFVVDVLSNRELRYAAFNRDNELRTGLRHDQVAGRRPDDLLEPALADYLADRYRACVEAGTVIEYDEKLVVAGKDRVWKISLSPLSDGDGRVRRLLGTATEVTAQRDQESLLQNREAWLTTLVDGSLQGILIHRHNRPLFANTAFARIYGYSSPAEILRERDLTHLIAPEERQTMALLSQGASQRQQVDHFAWARGLTRTGLPIWIEFRARTVEWDGQPALQVTVVDVTERKRYEDELIASKERLEQQARSLSQLADDLEAARAVAVNARKAAEQANRAKNQFLAAMSHELRTPLNAILGFSEIISQETFGSCNVTQYVDYALDINESGQHLLELINDILDIAKIEAGKLEIQPEVLDLEEVLDACRRLCAVKALERDIQLHLDVASGAQVVYADMRALKQILFNLLSNAIKFSEPGGQVSLAARRLDNDWVELSVADEGIGIAEDQITQVFKPFHQVDNSYNREAGGTGLGLALVKSLAELHNGTVALESQLDRGTNVRVTFPPDRMVRNGECRRRGAPAESSARDTEVAAVPAALYTGSR</sequence>
<dbReference type="PANTHER" id="PTHR43047:SF72">
    <property type="entry name" value="OSMOSENSING HISTIDINE PROTEIN KINASE SLN1"/>
    <property type="match status" value="1"/>
</dbReference>
<dbReference type="EMBL" id="CAJNJA010054563">
    <property type="protein sequence ID" value="CAE7853609.1"/>
    <property type="molecule type" value="Genomic_DNA"/>
</dbReference>
<dbReference type="Pfam" id="PF13426">
    <property type="entry name" value="PAS_9"/>
    <property type="match status" value="1"/>
</dbReference>
<dbReference type="InterPro" id="IPR036097">
    <property type="entry name" value="HisK_dim/P_sf"/>
</dbReference>
<dbReference type="InterPro" id="IPR036890">
    <property type="entry name" value="HATPase_C_sf"/>
</dbReference>
<dbReference type="Pfam" id="PF08448">
    <property type="entry name" value="PAS_4"/>
    <property type="match status" value="1"/>
</dbReference>
<dbReference type="SUPFAM" id="SSF47384">
    <property type="entry name" value="Homodimeric domain of signal transducing histidine kinase"/>
    <property type="match status" value="1"/>
</dbReference>
<proteinExistence type="predicted"/>
<feature type="domain" description="PAS" evidence="8">
    <location>
        <begin position="6"/>
        <end position="80"/>
    </location>
</feature>
<dbReference type="CDD" id="cd00130">
    <property type="entry name" value="PAS"/>
    <property type="match status" value="2"/>
</dbReference>
<dbReference type="Gene3D" id="3.30.450.20">
    <property type="entry name" value="PAS domain"/>
    <property type="match status" value="2"/>
</dbReference>
<dbReference type="SUPFAM" id="SSF55874">
    <property type="entry name" value="ATPase domain of HSP90 chaperone/DNA topoisomerase II/histidine kinase"/>
    <property type="match status" value="1"/>
</dbReference>
<evidence type="ECO:0000259" key="8">
    <source>
        <dbReference type="PROSITE" id="PS50112"/>
    </source>
</evidence>
<dbReference type="CDD" id="cd00082">
    <property type="entry name" value="HisKA"/>
    <property type="match status" value="1"/>
</dbReference>
<dbReference type="SMART" id="SM00387">
    <property type="entry name" value="HATPase_c"/>
    <property type="match status" value="1"/>
</dbReference>
<evidence type="ECO:0000256" key="1">
    <source>
        <dbReference type="ARBA" id="ARBA00000085"/>
    </source>
</evidence>
<keyword evidence="5" id="KW-0418">Kinase</keyword>
<accession>A0A813A4Y5</accession>
<dbReference type="Pfam" id="PF02518">
    <property type="entry name" value="HATPase_c"/>
    <property type="match status" value="1"/>
</dbReference>
<evidence type="ECO:0000313" key="11">
    <source>
        <dbReference type="Proteomes" id="UP000601435"/>
    </source>
</evidence>
<dbReference type="PROSITE" id="PS50112">
    <property type="entry name" value="PAS"/>
    <property type="match status" value="1"/>
</dbReference>
<dbReference type="SUPFAM" id="SSF55785">
    <property type="entry name" value="PYP-like sensor domain (PAS domain)"/>
    <property type="match status" value="2"/>
</dbReference>
<evidence type="ECO:0000256" key="3">
    <source>
        <dbReference type="ARBA" id="ARBA00022553"/>
    </source>
</evidence>
<dbReference type="Gene3D" id="3.30.565.10">
    <property type="entry name" value="Histidine kinase-like ATPase, C-terminal domain"/>
    <property type="match status" value="1"/>
</dbReference>
<keyword evidence="3" id="KW-0597">Phosphoprotein</keyword>
<keyword evidence="6" id="KW-0175">Coiled coil</keyword>
<dbReference type="FunFam" id="3.30.565.10:FF:000010">
    <property type="entry name" value="Sensor histidine kinase RcsC"/>
    <property type="match status" value="1"/>
</dbReference>
<feature type="domain" description="Histidine kinase" evidence="7">
    <location>
        <begin position="306"/>
        <end position="527"/>
    </location>
</feature>
<dbReference type="GO" id="GO:0000155">
    <property type="term" value="F:phosphorelay sensor kinase activity"/>
    <property type="evidence" value="ECO:0007669"/>
    <property type="project" value="InterPro"/>
</dbReference>
<evidence type="ECO:0000259" key="7">
    <source>
        <dbReference type="PROSITE" id="PS50109"/>
    </source>
</evidence>
<dbReference type="InterPro" id="IPR000014">
    <property type="entry name" value="PAS"/>
</dbReference>
<dbReference type="PROSITE" id="PS50109">
    <property type="entry name" value="HIS_KIN"/>
    <property type="match status" value="1"/>
</dbReference>
<evidence type="ECO:0000256" key="6">
    <source>
        <dbReference type="SAM" id="Coils"/>
    </source>
</evidence>
<dbReference type="OrthoDB" id="449174at2759"/>
<evidence type="ECO:0000256" key="4">
    <source>
        <dbReference type="ARBA" id="ARBA00022679"/>
    </source>
</evidence>
<dbReference type="PANTHER" id="PTHR43047">
    <property type="entry name" value="TWO-COMPONENT HISTIDINE PROTEIN KINASE"/>
    <property type="match status" value="1"/>
</dbReference>
<keyword evidence="4" id="KW-0808">Transferase</keyword>
<dbReference type="InterPro" id="IPR000700">
    <property type="entry name" value="PAS-assoc_C"/>
</dbReference>
<comment type="catalytic activity">
    <reaction evidence="1">
        <text>ATP + protein L-histidine = ADP + protein N-phospho-L-histidine.</text>
        <dbReference type="EC" id="2.7.13.3"/>
    </reaction>
</comment>
<dbReference type="PRINTS" id="PR00344">
    <property type="entry name" value="BCTRLSENSOR"/>
</dbReference>
<evidence type="ECO:0000259" key="9">
    <source>
        <dbReference type="PROSITE" id="PS50113"/>
    </source>
</evidence>
<dbReference type="CDD" id="cd16922">
    <property type="entry name" value="HATPase_EvgS-ArcB-TorS-like"/>
    <property type="match status" value="1"/>
</dbReference>
<dbReference type="SMART" id="SM00091">
    <property type="entry name" value="PAS"/>
    <property type="match status" value="2"/>
</dbReference>
<dbReference type="InterPro" id="IPR035965">
    <property type="entry name" value="PAS-like_dom_sf"/>
</dbReference>
<dbReference type="InterPro" id="IPR003661">
    <property type="entry name" value="HisK_dim/P_dom"/>
</dbReference>
<evidence type="ECO:0000256" key="5">
    <source>
        <dbReference type="ARBA" id="ARBA00022777"/>
    </source>
</evidence>
<dbReference type="GO" id="GO:0009927">
    <property type="term" value="F:histidine phosphotransfer kinase activity"/>
    <property type="evidence" value="ECO:0007669"/>
    <property type="project" value="TreeGrafter"/>
</dbReference>
<protein>
    <recommendedName>
        <fullName evidence="2">histidine kinase</fullName>
        <ecNumber evidence="2">2.7.13.3</ecNumber>
    </recommendedName>
</protein>
<dbReference type="Pfam" id="PF00512">
    <property type="entry name" value="HisKA"/>
    <property type="match status" value="1"/>
</dbReference>
<dbReference type="InterPro" id="IPR003594">
    <property type="entry name" value="HATPase_dom"/>
</dbReference>
<evidence type="ECO:0000313" key="10">
    <source>
        <dbReference type="EMBL" id="CAE7853609.1"/>
    </source>
</evidence>
<dbReference type="AlphaFoldDB" id="A0A813A4Y5"/>
<organism evidence="10 11">
    <name type="scientific">Symbiodinium necroappetens</name>
    <dbReference type="NCBI Taxonomy" id="1628268"/>
    <lineage>
        <taxon>Eukaryota</taxon>
        <taxon>Sar</taxon>
        <taxon>Alveolata</taxon>
        <taxon>Dinophyceae</taxon>
        <taxon>Suessiales</taxon>
        <taxon>Symbiodiniaceae</taxon>
        <taxon>Symbiodinium</taxon>
    </lineage>
</organism>
<dbReference type="GO" id="GO:0005886">
    <property type="term" value="C:plasma membrane"/>
    <property type="evidence" value="ECO:0007669"/>
    <property type="project" value="TreeGrafter"/>
</dbReference>
<dbReference type="NCBIfam" id="TIGR00229">
    <property type="entry name" value="sensory_box"/>
    <property type="match status" value="2"/>
</dbReference>
<comment type="caution">
    <text evidence="10">The sequence shown here is derived from an EMBL/GenBank/DDBJ whole genome shotgun (WGS) entry which is preliminary data.</text>
</comment>
<dbReference type="Proteomes" id="UP000601435">
    <property type="component" value="Unassembled WGS sequence"/>
</dbReference>
<dbReference type="Gene3D" id="1.10.287.130">
    <property type="match status" value="1"/>
</dbReference>
<evidence type="ECO:0000256" key="2">
    <source>
        <dbReference type="ARBA" id="ARBA00012438"/>
    </source>
</evidence>
<name>A0A813A4Y5_9DINO</name>
<dbReference type="InterPro" id="IPR005467">
    <property type="entry name" value="His_kinase_dom"/>
</dbReference>
<dbReference type="InterPro" id="IPR004358">
    <property type="entry name" value="Sig_transdc_His_kin-like_C"/>
</dbReference>
<gene>
    <name evidence="10" type="primary">pleC</name>
    <name evidence="10" type="ORF">SNEC2469_LOCUS26631</name>
</gene>
<keyword evidence="11" id="KW-1185">Reference proteome</keyword>
<feature type="coiled-coil region" evidence="6">
    <location>
        <begin position="251"/>
        <end position="299"/>
    </location>
</feature>